<dbReference type="PRINTS" id="PR00385">
    <property type="entry name" value="P450"/>
</dbReference>
<organism evidence="9 10">
    <name type="scientific">Neocucurbitaria cava</name>
    <dbReference type="NCBI Taxonomy" id="798079"/>
    <lineage>
        <taxon>Eukaryota</taxon>
        <taxon>Fungi</taxon>
        <taxon>Dikarya</taxon>
        <taxon>Ascomycota</taxon>
        <taxon>Pezizomycotina</taxon>
        <taxon>Dothideomycetes</taxon>
        <taxon>Pleosporomycetidae</taxon>
        <taxon>Pleosporales</taxon>
        <taxon>Pleosporineae</taxon>
        <taxon>Cucurbitariaceae</taxon>
        <taxon>Neocucurbitaria</taxon>
    </lineage>
</organism>
<dbReference type="PROSITE" id="PS00086">
    <property type="entry name" value="CYTOCHROME_P450"/>
    <property type="match status" value="1"/>
</dbReference>
<keyword evidence="5 6" id="KW-0408">Iron</keyword>
<dbReference type="PANTHER" id="PTHR24305">
    <property type="entry name" value="CYTOCHROME P450"/>
    <property type="match status" value="1"/>
</dbReference>
<evidence type="ECO:0000256" key="1">
    <source>
        <dbReference type="ARBA" id="ARBA00001971"/>
    </source>
</evidence>
<keyword evidence="7" id="KW-0560">Oxidoreductase</keyword>
<dbReference type="PANTHER" id="PTHR24305:SF210">
    <property type="entry name" value="CYTOCHROME P450 MONOOXYGENASE ASQL-RELATED"/>
    <property type="match status" value="1"/>
</dbReference>
<evidence type="ECO:0000256" key="2">
    <source>
        <dbReference type="ARBA" id="ARBA00010617"/>
    </source>
</evidence>
<sequence length="260" mass="28826">MADLTFGETLGQLSNGSYNPWVESIFGYLKIIPIAYICRSWPGVTGLLNALIPAGIKEQRKTHMRFSKERVDKRMARKTDRPDIWTFVTRHSDAEGTGLAPTELLSNGTLFMLAGTETTASELSGLTYLLLRNPAQLERLIKEVRSAFSSFDDMTMTKLSQLEFLNACLEEGLRLYPPLAVGLPRTTPKGGAKVCGHWVAGGTTVQAPIYAASRSSSNWKDPEKFAPERFLPEGKQEYASDRKDSLNPFSFGPRNCLGKK</sequence>
<evidence type="ECO:0000256" key="7">
    <source>
        <dbReference type="RuleBase" id="RU000461"/>
    </source>
</evidence>
<comment type="similarity">
    <text evidence="2 7">Belongs to the cytochrome P450 family.</text>
</comment>
<evidence type="ECO:0000256" key="5">
    <source>
        <dbReference type="ARBA" id="ARBA00023004"/>
    </source>
</evidence>
<dbReference type="InterPro" id="IPR050121">
    <property type="entry name" value="Cytochrome_P450_monoxygenase"/>
</dbReference>
<dbReference type="Gene3D" id="1.10.630.10">
    <property type="entry name" value="Cytochrome P450"/>
    <property type="match status" value="1"/>
</dbReference>
<keyword evidence="4 6" id="KW-0479">Metal-binding</keyword>
<dbReference type="CDD" id="cd11058">
    <property type="entry name" value="CYP60B-like"/>
    <property type="match status" value="1"/>
</dbReference>
<evidence type="ECO:0000256" key="6">
    <source>
        <dbReference type="PIRSR" id="PIRSR602401-1"/>
    </source>
</evidence>
<protein>
    <recommendedName>
        <fullName evidence="11">Cytochrome P450</fullName>
    </recommendedName>
</protein>
<keyword evidence="3 6" id="KW-0349">Heme</keyword>
<accession>A0A9W9CQF1</accession>
<dbReference type="Proteomes" id="UP001140560">
    <property type="component" value="Unassembled WGS sequence"/>
</dbReference>
<dbReference type="InterPro" id="IPR001128">
    <property type="entry name" value="Cyt_P450"/>
</dbReference>
<evidence type="ECO:0008006" key="11">
    <source>
        <dbReference type="Google" id="ProtNLM"/>
    </source>
</evidence>
<name>A0A9W9CQF1_9PLEO</name>
<dbReference type="GO" id="GO:0004497">
    <property type="term" value="F:monooxygenase activity"/>
    <property type="evidence" value="ECO:0007669"/>
    <property type="project" value="UniProtKB-KW"/>
</dbReference>
<feature type="compositionally biased region" description="Basic and acidic residues" evidence="8">
    <location>
        <begin position="220"/>
        <end position="245"/>
    </location>
</feature>
<dbReference type="GO" id="GO:0005506">
    <property type="term" value="F:iron ion binding"/>
    <property type="evidence" value="ECO:0007669"/>
    <property type="project" value="InterPro"/>
</dbReference>
<dbReference type="InterPro" id="IPR036396">
    <property type="entry name" value="Cyt_P450_sf"/>
</dbReference>
<dbReference type="Pfam" id="PF00067">
    <property type="entry name" value="p450"/>
    <property type="match status" value="1"/>
</dbReference>
<dbReference type="EMBL" id="JAPEUY010000003">
    <property type="protein sequence ID" value="KAJ4374948.1"/>
    <property type="molecule type" value="Genomic_DNA"/>
</dbReference>
<keyword evidence="10" id="KW-1185">Reference proteome</keyword>
<evidence type="ECO:0000256" key="3">
    <source>
        <dbReference type="ARBA" id="ARBA00022617"/>
    </source>
</evidence>
<evidence type="ECO:0000256" key="8">
    <source>
        <dbReference type="SAM" id="MobiDB-lite"/>
    </source>
</evidence>
<comment type="cofactor">
    <cofactor evidence="1 6">
        <name>heme</name>
        <dbReference type="ChEBI" id="CHEBI:30413"/>
    </cofactor>
</comment>
<dbReference type="OrthoDB" id="1470350at2759"/>
<proteinExistence type="inferred from homology"/>
<dbReference type="PRINTS" id="PR00463">
    <property type="entry name" value="EP450I"/>
</dbReference>
<reference evidence="9" key="1">
    <citation type="submission" date="2022-10" db="EMBL/GenBank/DDBJ databases">
        <title>Tapping the CABI collections for fungal endophytes: first genome assemblies for Collariella, Neodidymelliopsis, Ascochyta clinopodiicola, Didymella pomorum, Didymosphaeria variabile, Neocosmospora piperis and Neocucurbitaria cava.</title>
        <authorList>
            <person name="Hill R."/>
        </authorList>
    </citation>
    <scope>NUCLEOTIDE SEQUENCE</scope>
    <source>
        <strain evidence="9">IMI 356814</strain>
    </source>
</reference>
<evidence type="ECO:0000313" key="9">
    <source>
        <dbReference type="EMBL" id="KAJ4374948.1"/>
    </source>
</evidence>
<gene>
    <name evidence="9" type="ORF">N0V83_002027</name>
</gene>
<dbReference type="AlphaFoldDB" id="A0A9W9CQF1"/>
<dbReference type="SUPFAM" id="SSF48264">
    <property type="entry name" value="Cytochrome P450"/>
    <property type="match status" value="1"/>
</dbReference>
<evidence type="ECO:0000313" key="10">
    <source>
        <dbReference type="Proteomes" id="UP001140560"/>
    </source>
</evidence>
<comment type="caution">
    <text evidence="9">The sequence shown here is derived from an EMBL/GenBank/DDBJ whole genome shotgun (WGS) entry which is preliminary data.</text>
</comment>
<dbReference type="GO" id="GO:0020037">
    <property type="term" value="F:heme binding"/>
    <property type="evidence" value="ECO:0007669"/>
    <property type="project" value="InterPro"/>
</dbReference>
<keyword evidence="7" id="KW-0503">Monooxygenase</keyword>
<feature type="binding site" description="axial binding residue" evidence="6">
    <location>
        <position position="256"/>
    </location>
    <ligand>
        <name>heme</name>
        <dbReference type="ChEBI" id="CHEBI:30413"/>
    </ligand>
    <ligandPart>
        <name>Fe</name>
        <dbReference type="ChEBI" id="CHEBI:18248"/>
    </ligandPart>
</feature>
<feature type="region of interest" description="Disordered" evidence="8">
    <location>
        <begin position="217"/>
        <end position="260"/>
    </location>
</feature>
<dbReference type="InterPro" id="IPR017972">
    <property type="entry name" value="Cyt_P450_CS"/>
</dbReference>
<dbReference type="GO" id="GO:0016705">
    <property type="term" value="F:oxidoreductase activity, acting on paired donors, with incorporation or reduction of molecular oxygen"/>
    <property type="evidence" value="ECO:0007669"/>
    <property type="project" value="InterPro"/>
</dbReference>
<evidence type="ECO:0000256" key="4">
    <source>
        <dbReference type="ARBA" id="ARBA00022723"/>
    </source>
</evidence>
<dbReference type="InterPro" id="IPR002401">
    <property type="entry name" value="Cyt_P450_E_grp-I"/>
</dbReference>